<evidence type="ECO:0000256" key="2">
    <source>
        <dbReference type="SAM" id="SignalP"/>
    </source>
</evidence>
<feature type="compositionally biased region" description="Polar residues" evidence="1">
    <location>
        <begin position="73"/>
        <end position="83"/>
    </location>
</feature>
<protein>
    <submittedName>
        <fullName evidence="3">Uncharacterized protein</fullName>
    </submittedName>
</protein>
<dbReference type="EMBL" id="HBUF01052709">
    <property type="protein sequence ID" value="CAG6622500.1"/>
    <property type="molecule type" value="Transcribed_RNA"/>
</dbReference>
<dbReference type="EMBL" id="HBUF01547861">
    <property type="protein sequence ID" value="CAG6757778.1"/>
    <property type="molecule type" value="Transcribed_RNA"/>
</dbReference>
<reference evidence="3" key="1">
    <citation type="submission" date="2021-05" db="EMBL/GenBank/DDBJ databases">
        <authorList>
            <person name="Alioto T."/>
            <person name="Alioto T."/>
            <person name="Gomez Garrido J."/>
        </authorList>
    </citation>
    <scope>NUCLEOTIDE SEQUENCE</scope>
</reference>
<name>A0A8D8M5Q1_9HEMI</name>
<feature type="chain" id="PRO_5036261371" evidence="2">
    <location>
        <begin position="22"/>
        <end position="187"/>
    </location>
</feature>
<evidence type="ECO:0000313" key="3">
    <source>
        <dbReference type="EMBL" id="CAG6622500.1"/>
    </source>
</evidence>
<dbReference type="EMBL" id="HBUF01052711">
    <property type="protein sequence ID" value="CAG6622507.1"/>
    <property type="molecule type" value="Transcribed_RNA"/>
</dbReference>
<organism evidence="3">
    <name type="scientific">Cacopsylla melanoneura</name>
    <dbReference type="NCBI Taxonomy" id="428564"/>
    <lineage>
        <taxon>Eukaryota</taxon>
        <taxon>Metazoa</taxon>
        <taxon>Ecdysozoa</taxon>
        <taxon>Arthropoda</taxon>
        <taxon>Hexapoda</taxon>
        <taxon>Insecta</taxon>
        <taxon>Pterygota</taxon>
        <taxon>Neoptera</taxon>
        <taxon>Paraneoptera</taxon>
        <taxon>Hemiptera</taxon>
        <taxon>Sternorrhyncha</taxon>
        <taxon>Psylloidea</taxon>
        <taxon>Psyllidae</taxon>
        <taxon>Psyllinae</taxon>
        <taxon>Cacopsylla</taxon>
    </lineage>
</organism>
<feature type="region of interest" description="Disordered" evidence="1">
    <location>
        <begin position="46"/>
        <end position="90"/>
    </location>
</feature>
<dbReference type="EMBL" id="HBUF01052712">
    <property type="protein sequence ID" value="CAG6622510.1"/>
    <property type="molecule type" value="Transcribed_RNA"/>
</dbReference>
<evidence type="ECO:0000256" key="1">
    <source>
        <dbReference type="SAM" id="MobiDB-lite"/>
    </source>
</evidence>
<proteinExistence type="predicted"/>
<feature type="signal peptide" evidence="2">
    <location>
        <begin position="1"/>
        <end position="21"/>
    </location>
</feature>
<feature type="compositionally biased region" description="Polar residues" evidence="1">
    <location>
        <begin position="46"/>
        <end position="57"/>
    </location>
</feature>
<sequence length="187" mass="20416">MWLSTILVLTHGLLLVHYVSAGPYLNLRWSRPVKPWFAGTPSTVGSERVLSSSNGLNGSRIETIRGNDDMGQASKSQKDIQTNKNRRLPSINGRTFHSIRSDTLNKFGKMPGSTPIDWNRLFLRLPKSEAPSNSPIPIGIPTVGGPLLTTVTPIQPLVSPTVPPYTPIVSPFTPTVSPYTYTPTESP</sequence>
<accession>A0A8D8M5Q1</accession>
<keyword evidence="2" id="KW-0732">Signal</keyword>
<dbReference type="AlphaFoldDB" id="A0A8D8M5Q1"/>